<organism evidence="6 7">
    <name type="scientific">Arthrobacter ginkgonis</name>
    <dbReference type="NCBI Taxonomy" id="1630594"/>
    <lineage>
        <taxon>Bacteria</taxon>
        <taxon>Bacillati</taxon>
        <taxon>Actinomycetota</taxon>
        <taxon>Actinomycetes</taxon>
        <taxon>Micrococcales</taxon>
        <taxon>Micrococcaceae</taxon>
        <taxon>Arthrobacter</taxon>
    </lineage>
</organism>
<name>A0ABP7BWU4_9MICC</name>
<evidence type="ECO:0000256" key="1">
    <source>
        <dbReference type="ARBA" id="ARBA00004418"/>
    </source>
</evidence>
<comment type="similarity">
    <text evidence="2">Belongs to the bacterial solute-binding protein SsuA/TauA family.</text>
</comment>
<dbReference type="PANTHER" id="PTHR30024">
    <property type="entry name" value="ALIPHATIC SULFONATES-BINDING PROTEIN-RELATED"/>
    <property type="match status" value="1"/>
</dbReference>
<accession>A0ABP7BWU4</accession>
<evidence type="ECO:0000259" key="5">
    <source>
        <dbReference type="Pfam" id="PF09084"/>
    </source>
</evidence>
<keyword evidence="7" id="KW-1185">Reference proteome</keyword>
<dbReference type="InterPro" id="IPR015168">
    <property type="entry name" value="SsuA/THI5"/>
</dbReference>
<comment type="subcellular location">
    <subcellularLocation>
        <location evidence="1">Periplasm</location>
    </subcellularLocation>
</comment>
<dbReference type="Proteomes" id="UP001500752">
    <property type="component" value="Unassembled WGS sequence"/>
</dbReference>
<protein>
    <recommendedName>
        <fullName evidence="5">SsuA/THI5-like domain-containing protein</fullName>
    </recommendedName>
</protein>
<evidence type="ECO:0000313" key="6">
    <source>
        <dbReference type="EMBL" id="GAA3669749.1"/>
    </source>
</evidence>
<feature type="domain" description="SsuA/THI5-like" evidence="5">
    <location>
        <begin position="47"/>
        <end position="250"/>
    </location>
</feature>
<comment type="caution">
    <text evidence="6">The sequence shown here is derived from an EMBL/GenBank/DDBJ whole genome shotgun (WGS) entry which is preliminary data.</text>
</comment>
<keyword evidence="3 4" id="KW-0732">Signal</keyword>
<evidence type="ECO:0000313" key="7">
    <source>
        <dbReference type="Proteomes" id="UP001500752"/>
    </source>
</evidence>
<evidence type="ECO:0000256" key="4">
    <source>
        <dbReference type="SAM" id="SignalP"/>
    </source>
</evidence>
<proteinExistence type="inferred from homology"/>
<sequence length="332" mass="34502">MACMTVATLGVTASACSANGGGAEATATDKTIVYTEGAKTVTDWDHFVAGHENMYAAHGVTLDGVDTQTATAATQLLVTGEANVGRGLPPAIQTVSQSNGAVKLISVADLLVRPPFVMNAKGITSWEGLKGTKIGVSSPTDSTAVVTKEAIKALGFPADSVELVSSGGTGARYAAMEGGAIDASLLLPPVNFTAEEAGFNRVGYLPDAMGKDWQFAFTSVIVNPTWAEQNRETLVSFLAARNDALKWLADPANKDEAISILATETEISEETAEKVYDLMGIGTADSAFAPEVGVSERAAGSVLDALQGMEQAPQDMEISTMIDDQYAAEARK</sequence>
<dbReference type="SUPFAM" id="SSF53850">
    <property type="entry name" value="Periplasmic binding protein-like II"/>
    <property type="match status" value="1"/>
</dbReference>
<feature type="signal peptide" evidence="4">
    <location>
        <begin position="1"/>
        <end position="18"/>
    </location>
</feature>
<dbReference type="PANTHER" id="PTHR30024:SF47">
    <property type="entry name" value="TAURINE-BINDING PERIPLASMIC PROTEIN"/>
    <property type="match status" value="1"/>
</dbReference>
<dbReference type="EMBL" id="BAABEO010000007">
    <property type="protein sequence ID" value="GAA3669749.1"/>
    <property type="molecule type" value="Genomic_DNA"/>
</dbReference>
<dbReference type="Gene3D" id="3.40.190.10">
    <property type="entry name" value="Periplasmic binding protein-like II"/>
    <property type="match status" value="2"/>
</dbReference>
<evidence type="ECO:0000256" key="2">
    <source>
        <dbReference type="ARBA" id="ARBA00010742"/>
    </source>
</evidence>
<gene>
    <name evidence="6" type="ORF">GCM10023081_05160</name>
</gene>
<feature type="chain" id="PRO_5045038319" description="SsuA/THI5-like domain-containing protein" evidence="4">
    <location>
        <begin position="19"/>
        <end position="332"/>
    </location>
</feature>
<evidence type="ECO:0000256" key="3">
    <source>
        <dbReference type="ARBA" id="ARBA00022729"/>
    </source>
</evidence>
<reference evidence="7" key="1">
    <citation type="journal article" date="2019" name="Int. J. Syst. Evol. Microbiol.">
        <title>The Global Catalogue of Microorganisms (GCM) 10K type strain sequencing project: providing services to taxonomists for standard genome sequencing and annotation.</title>
        <authorList>
            <consortium name="The Broad Institute Genomics Platform"/>
            <consortium name="The Broad Institute Genome Sequencing Center for Infectious Disease"/>
            <person name="Wu L."/>
            <person name="Ma J."/>
        </authorList>
    </citation>
    <scope>NUCLEOTIDE SEQUENCE [LARGE SCALE GENOMIC DNA]</scope>
    <source>
        <strain evidence="7">JCM 30742</strain>
    </source>
</reference>
<dbReference type="Pfam" id="PF09084">
    <property type="entry name" value="NMT1"/>
    <property type="match status" value="1"/>
</dbReference>